<dbReference type="GO" id="GO:0008270">
    <property type="term" value="F:zinc ion binding"/>
    <property type="evidence" value="ECO:0007669"/>
    <property type="project" value="InterPro"/>
</dbReference>
<dbReference type="Gene3D" id="3.10.20.90">
    <property type="entry name" value="Phosphatidylinositol 3-kinase Catalytic Subunit, Chain A, domain 1"/>
    <property type="match status" value="1"/>
</dbReference>
<feature type="region of interest" description="Disordered" evidence="1">
    <location>
        <begin position="89"/>
        <end position="130"/>
    </location>
</feature>
<feature type="region of interest" description="Disordered" evidence="1">
    <location>
        <begin position="632"/>
        <end position="651"/>
    </location>
</feature>
<dbReference type="PANTHER" id="PTHR13513:SF9">
    <property type="entry name" value="E3 UBIQUITIN-PROTEIN LIGASE UBR7-RELATED"/>
    <property type="match status" value="1"/>
</dbReference>
<dbReference type="CDD" id="cd19677">
    <property type="entry name" value="UBR-box_UBR7"/>
    <property type="match status" value="1"/>
</dbReference>
<protein>
    <recommendedName>
        <fullName evidence="2">Ubiquitin-like domain-containing protein</fullName>
    </recommendedName>
</protein>
<organism evidence="3">
    <name type="scientific">Trypanosoma congolense (strain IL3000)</name>
    <dbReference type="NCBI Taxonomy" id="1068625"/>
    <lineage>
        <taxon>Eukaryota</taxon>
        <taxon>Discoba</taxon>
        <taxon>Euglenozoa</taxon>
        <taxon>Kinetoplastea</taxon>
        <taxon>Metakinetoplastina</taxon>
        <taxon>Trypanosomatida</taxon>
        <taxon>Trypanosomatidae</taxon>
        <taxon>Trypanosoma</taxon>
        <taxon>Nannomonas</taxon>
    </lineage>
</organism>
<dbReference type="PANTHER" id="PTHR13513">
    <property type="entry name" value="E3 UBIQUITIN-PROTEIN LIGASE UBR7"/>
    <property type="match status" value="1"/>
</dbReference>
<dbReference type="SUPFAM" id="SSF54236">
    <property type="entry name" value="Ubiquitin-like"/>
    <property type="match status" value="1"/>
</dbReference>
<dbReference type="PROSITE" id="PS50053">
    <property type="entry name" value="UBIQUITIN_2"/>
    <property type="match status" value="1"/>
</dbReference>
<feature type="compositionally biased region" description="Polar residues" evidence="1">
    <location>
        <begin position="738"/>
        <end position="756"/>
    </location>
</feature>
<dbReference type="InterPro" id="IPR040204">
    <property type="entry name" value="UBR7"/>
</dbReference>
<dbReference type="InterPro" id="IPR029071">
    <property type="entry name" value="Ubiquitin-like_domsf"/>
</dbReference>
<dbReference type="AlphaFoldDB" id="G0UVL2"/>
<evidence type="ECO:0000259" key="2">
    <source>
        <dbReference type="PROSITE" id="PS50053"/>
    </source>
</evidence>
<feature type="region of interest" description="Disordered" evidence="1">
    <location>
        <begin position="725"/>
        <end position="770"/>
    </location>
</feature>
<dbReference type="EMBL" id="HE575323">
    <property type="protein sequence ID" value="CCC93428.1"/>
    <property type="molecule type" value="Genomic_DNA"/>
</dbReference>
<evidence type="ECO:0000256" key="1">
    <source>
        <dbReference type="SAM" id="MobiDB-lite"/>
    </source>
</evidence>
<sequence>MNPPREATANGELTEICVNVVHATKKFDIVLPAATSRVGDLKEKLAQSTGVPIERQRLLFDTRVATQYRGRAPDTMKIIDMLASRSSRAVTAGNKASSSTRSLLEKGADGNPTGGGSLRAVAAPTSAPPQSSVLKLPVMLLGTAASAPHVDEEMTAQMHRLTSIMVEHENKWFRCTYGKGYARQRAFVCRTCLESGAASATHAICCACAEVCHKDHNIEEWGVRYFMRCDCCTPACWQNVSGGTNEQSGNETGGDCRCSVSEASNNSKCSGDEAEKVDQCVDKGAQWVTKAEDLQHLRRCCFIMDSDTGKPPASREAIPLNSRNRYPRSSSTWCFCRCTDDHPADGTDEAEGFVCMLCTSCYWGTHITRLNTDIVHCLPCCGQVLEGDIVAFNCRTCASVICGPCRLRCHRDHDADETVEIYSHEEQTGEPVFKCGCGCSTKDGRADCGSSIDENSPQIPWNVAAQIMKIDSCVGFVCAHCMQEYPWLMNKDYRKCYGGRLPDAVPVDQHLPIVPCSFPPTEECPDGTFPFHGMLYPYDAFTEEMTCNCLPCRQAYDRFAPRTTVSALDFRAVELHNTCDNCGHDVQDEKVFICQTCELQSDTAYFACQQCNKLRIEAGLLGMNVTSNGISPSSDNVADTNASSVGEGEPWRWDHPPGHVFLEETSENLVSMCEVYLRACNDDPTEMTVLKDADHGGNLLQWLISQEFGGDAITYDPKDVAQHCQQQQRKKQQDKNGEATNSGRTAEGLHTSSTAVAGQKHPRTDSAKEG</sequence>
<name>G0UVL2_TRYCI</name>
<dbReference type="InterPro" id="IPR047506">
    <property type="entry name" value="UBR7-like_UBR-box"/>
</dbReference>
<proteinExistence type="predicted"/>
<feature type="domain" description="Ubiquitin-like" evidence="2">
    <location>
        <begin position="14"/>
        <end position="64"/>
    </location>
</feature>
<dbReference type="InterPro" id="IPR000626">
    <property type="entry name" value="Ubiquitin-like_dom"/>
</dbReference>
<gene>
    <name evidence="3" type="ORF">TCIL3000_10_1870</name>
</gene>
<dbReference type="GO" id="GO:0061630">
    <property type="term" value="F:ubiquitin protein ligase activity"/>
    <property type="evidence" value="ECO:0007669"/>
    <property type="project" value="InterPro"/>
</dbReference>
<evidence type="ECO:0000313" key="3">
    <source>
        <dbReference type="EMBL" id="CCC93428.1"/>
    </source>
</evidence>
<dbReference type="GO" id="GO:0005737">
    <property type="term" value="C:cytoplasm"/>
    <property type="evidence" value="ECO:0007669"/>
    <property type="project" value="TreeGrafter"/>
</dbReference>
<feature type="compositionally biased region" description="Polar residues" evidence="1">
    <location>
        <begin position="89"/>
        <end position="102"/>
    </location>
</feature>
<feature type="compositionally biased region" description="Polar residues" evidence="1">
    <location>
        <begin position="632"/>
        <end position="644"/>
    </location>
</feature>
<reference evidence="3" key="1">
    <citation type="journal article" date="2012" name="Proc. Natl. Acad. Sci. U.S.A.">
        <title>Antigenic diversity is generated by distinct evolutionary mechanisms in African trypanosome species.</title>
        <authorList>
            <person name="Jackson A.P."/>
            <person name="Berry A."/>
            <person name="Aslett M."/>
            <person name="Allison H.C."/>
            <person name="Burton P."/>
            <person name="Vavrova-Anderson J."/>
            <person name="Brown R."/>
            <person name="Browne H."/>
            <person name="Corton N."/>
            <person name="Hauser H."/>
            <person name="Gamble J."/>
            <person name="Gilderthorp R."/>
            <person name="Marcello L."/>
            <person name="McQuillan J."/>
            <person name="Otto T.D."/>
            <person name="Quail M.A."/>
            <person name="Sanders M.J."/>
            <person name="van Tonder A."/>
            <person name="Ginger M.L."/>
            <person name="Field M.C."/>
            <person name="Barry J.D."/>
            <person name="Hertz-Fowler C."/>
            <person name="Berriman M."/>
        </authorList>
    </citation>
    <scope>NUCLEOTIDE SEQUENCE</scope>
    <source>
        <strain evidence="3">IL3000</strain>
    </source>
</reference>
<dbReference type="VEuPathDB" id="TriTrypDB:TcIL3000_10_1870"/>
<accession>G0UVL2</accession>